<keyword evidence="5" id="KW-1185">Reference proteome</keyword>
<evidence type="ECO:0000256" key="2">
    <source>
        <dbReference type="SAM" id="MobiDB-lite"/>
    </source>
</evidence>
<keyword evidence="3" id="KW-0732">Signal</keyword>
<comment type="caution">
    <text evidence="4">The sequence shown here is derived from an EMBL/GenBank/DDBJ whole genome shotgun (WGS) entry which is preliminary data.</text>
</comment>
<keyword evidence="1" id="KW-0175">Coiled coil</keyword>
<proteinExistence type="predicted"/>
<reference evidence="4" key="1">
    <citation type="journal article" date="2020" name="Nat. Commun.">
        <title>Large-scale genome sequencing of mycorrhizal fungi provides insights into the early evolution of symbiotic traits.</title>
        <authorList>
            <person name="Miyauchi S."/>
            <person name="Kiss E."/>
            <person name="Kuo A."/>
            <person name="Drula E."/>
            <person name="Kohler A."/>
            <person name="Sanchez-Garcia M."/>
            <person name="Morin E."/>
            <person name="Andreopoulos B."/>
            <person name="Barry K.W."/>
            <person name="Bonito G."/>
            <person name="Buee M."/>
            <person name="Carver A."/>
            <person name="Chen C."/>
            <person name="Cichocki N."/>
            <person name="Clum A."/>
            <person name="Culley D."/>
            <person name="Crous P.W."/>
            <person name="Fauchery L."/>
            <person name="Girlanda M."/>
            <person name="Hayes R.D."/>
            <person name="Keri Z."/>
            <person name="LaButti K."/>
            <person name="Lipzen A."/>
            <person name="Lombard V."/>
            <person name="Magnuson J."/>
            <person name="Maillard F."/>
            <person name="Murat C."/>
            <person name="Nolan M."/>
            <person name="Ohm R.A."/>
            <person name="Pangilinan J."/>
            <person name="Pereira M.F."/>
            <person name="Perotto S."/>
            <person name="Peter M."/>
            <person name="Pfister S."/>
            <person name="Riley R."/>
            <person name="Sitrit Y."/>
            <person name="Stielow J.B."/>
            <person name="Szollosi G."/>
            <person name="Zifcakova L."/>
            <person name="Stursova M."/>
            <person name="Spatafora J.W."/>
            <person name="Tedersoo L."/>
            <person name="Vaario L.M."/>
            <person name="Yamada A."/>
            <person name="Yan M."/>
            <person name="Wang P."/>
            <person name="Xu J."/>
            <person name="Bruns T."/>
            <person name="Baldrian P."/>
            <person name="Vilgalys R."/>
            <person name="Dunand C."/>
            <person name="Henrissat B."/>
            <person name="Grigoriev I.V."/>
            <person name="Hibbett D."/>
            <person name="Nagy L.G."/>
            <person name="Martin F.M."/>
        </authorList>
    </citation>
    <scope>NUCLEOTIDE SEQUENCE</scope>
    <source>
        <strain evidence="4">UP504</strain>
    </source>
</reference>
<dbReference type="AlphaFoldDB" id="A0A9P6AKI8"/>
<dbReference type="EMBL" id="MU129078">
    <property type="protein sequence ID" value="KAF9507544.1"/>
    <property type="molecule type" value="Genomic_DNA"/>
</dbReference>
<feature type="chain" id="PRO_5040271447" evidence="3">
    <location>
        <begin position="22"/>
        <end position="314"/>
    </location>
</feature>
<feature type="region of interest" description="Disordered" evidence="2">
    <location>
        <begin position="39"/>
        <end position="81"/>
    </location>
</feature>
<sequence length="314" mass="36230">MAGSCVISLFLILDVFIFHNAKRPTTLTAQQLREIFDSSTEPSTRLTHSSFHLSYSPPHPPRAPRNFHKRPISIPRPGKNSNSYRAWPSYRQAIIDRERNAAQKLEEVRKNYEIQRSEDIKRHADLLDQLSRTIANHNLQMDSLTPPLSLLSATLHQREADLNTKSDVLNKHDLKLLCDEYYVSAWRDRLLYPSTYLHTSQVDRLARIFIQAADIIRQEHRMGTPYSAFILHRRIAPALSQLSASLSTSHDMAPAIVTDDRASTYYTVRVRDIQYDLRNNEWDEFKDTTTEFELKELPSNPGIEIVSDDDSSGW</sequence>
<dbReference type="Proteomes" id="UP000886523">
    <property type="component" value="Unassembled WGS sequence"/>
</dbReference>
<name>A0A9P6AKI8_9AGAM</name>
<feature type="coiled-coil region" evidence="1">
    <location>
        <begin position="95"/>
        <end position="140"/>
    </location>
</feature>
<evidence type="ECO:0000313" key="5">
    <source>
        <dbReference type="Proteomes" id="UP000886523"/>
    </source>
</evidence>
<evidence type="ECO:0000256" key="3">
    <source>
        <dbReference type="SAM" id="SignalP"/>
    </source>
</evidence>
<organism evidence="4 5">
    <name type="scientific">Hydnum rufescens UP504</name>
    <dbReference type="NCBI Taxonomy" id="1448309"/>
    <lineage>
        <taxon>Eukaryota</taxon>
        <taxon>Fungi</taxon>
        <taxon>Dikarya</taxon>
        <taxon>Basidiomycota</taxon>
        <taxon>Agaricomycotina</taxon>
        <taxon>Agaricomycetes</taxon>
        <taxon>Cantharellales</taxon>
        <taxon>Hydnaceae</taxon>
        <taxon>Hydnum</taxon>
    </lineage>
</organism>
<feature type="compositionally biased region" description="Polar residues" evidence="2">
    <location>
        <begin position="39"/>
        <end position="53"/>
    </location>
</feature>
<feature type="signal peptide" evidence="3">
    <location>
        <begin position="1"/>
        <end position="21"/>
    </location>
</feature>
<protein>
    <submittedName>
        <fullName evidence="4">Uncharacterized protein</fullName>
    </submittedName>
</protein>
<gene>
    <name evidence="4" type="ORF">BS47DRAFT_1398548</name>
</gene>
<accession>A0A9P6AKI8</accession>
<evidence type="ECO:0000256" key="1">
    <source>
        <dbReference type="SAM" id="Coils"/>
    </source>
</evidence>
<evidence type="ECO:0000313" key="4">
    <source>
        <dbReference type="EMBL" id="KAF9507544.1"/>
    </source>
</evidence>